<proteinExistence type="predicted"/>
<comment type="caution">
    <text evidence="1">The sequence shown here is derived from an EMBL/GenBank/DDBJ whole genome shotgun (WGS) entry which is preliminary data.</text>
</comment>
<protein>
    <submittedName>
        <fullName evidence="1">Uncharacterized protein</fullName>
    </submittedName>
</protein>
<keyword evidence="2" id="KW-1185">Reference proteome</keyword>
<dbReference type="Proteomes" id="UP000593568">
    <property type="component" value="Unassembled WGS sequence"/>
</dbReference>
<organism evidence="1 2">
    <name type="scientific">Gossypium trilobum</name>
    <dbReference type="NCBI Taxonomy" id="34281"/>
    <lineage>
        <taxon>Eukaryota</taxon>
        <taxon>Viridiplantae</taxon>
        <taxon>Streptophyta</taxon>
        <taxon>Embryophyta</taxon>
        <taxon>Tracheophyta</taxon>
        <taxon>Spermatophyta</taxon>
        <taxon>Magnoliopsida</taxon>
        <taxon>eudicotyledons</taxon>
        <taxon>Gunneridae</taxon>
        <taxon>Pentapetalae</taxon>
        <taxon>rosids</taxon>
        <taxon>malvids</taxon>
        <taxon>Malvales</taxon>
        <taxon>Malvaceae</taxon>
        <taxon>Malvoideae</taxon>
        <taxon>Gossypium</taxon>
    </lineage>
</organism>
<dbReference type="EMBL" id="JABEZW010000011">
    <property type="protein sequence ID" value="MBA0779334.1"/>
    <property type="molecule type" value="Genomic_DNA"/>
</dbReference>
<name>A0A7J9F328_9ROSI</name>
<feature type="non-terminal residue" evidence="1">
    <location>
        <position position="1"/>
    </location>
</feature>
<accession>A0A7J9F328</accession>
<evidence type="ECO:0000313" key="2">
    <source>
        <dbReference type="Proteomes" id="UP000593568"/>
    </source>
</evidence>
<sequence>MNFVYSIMFSCFNMQRTSQKTSIVWSARLLAILPRCQCFGHESFFF</sequence>
<reference evidence="1 2" key="1">
    <citation type="journal article" date="2019" name="Genome Biol. Evol.">
        <title>Insights into the evolution of the New World diploid cottons (Gossypium, subgenus Houzingenia) based on genome sequencing.</title>
        <authorList>
            <person name="Grover C.E."/>
            <person name="Arick M.A. 2nd"/>
            <person name="Thrash A."/>
            <person name="Conover J.L."/>
            <person name="Sanders W.S."/>
            <person name="Peterson D.G."/>
            <person name="Frelichowski J.E."/>
            <person name="Scheffler J.A."/>
            <person name="Scheffler B.E."/>
            <person name="Wendel J.F."/>
        </authorList>
    </citation>
    <scope>NUCLEOTIDE SEQUENCE [LARGE SCALE GENOMIC DNA]</scope>
    <source>
        <strain evidence="1">8</strain>
        <tissue evidence="1">Leaf</tissue>
    </source>
</reference>
<dbReference type="AlphaFoldDB" id="A0A7J9F328"/>
<evidence type="ECO:0000313" key="1">
    <source>
        <dbReference type="EMBL" id="MBA0779334.1"/>
    </source>
</evidence>
<gene>
    <name evidence="1" type="ORF">Gotri_003595</name>
</gene>